<gene>
    <name evidence="5" type="primary">rpoY</name>
    <name evidence="6" type="ORF">IV80_GL000357</name>
</gene>
<evidence type="ECO:0000313" key="6">
    <source>
        <dbReference type="EMBL" id="KRN65303.1"/>
    </source>
</evidence>
<dbReference type="HAMAP" id="MF_01553">
    <property type="entry name" value="RNApol_bact_RpoY"/>
    <property type="match status" value="1"/>
</dbReference>
<keyword evidence="2 5" id="KW-0808">Transferase</keyword>
<comment type="function">
    <text evidence="5">A non-essential component of RNA polymerase (RNAP).</text>
</comment>
<evidence type="ECO:0000256" key="2">
    <source>
        <dbReference type="ARBA" id="ARBA00022679"/>
    </source>
</evidence>
<dbReference type="Gene3D" id="3.10.20.730">
    <property type="entry name" value="RNAP, epsilon subunit-like"/>
    <property type="match status" value="1"/>
</dbReference>
<keyword evidence="7" id="KW-1185">Reference proteome</keyword>
<sequence length="70" mass="8187">MIFKVLYQTSAETTPKRETTESLYLEAETKEDAIQLVENNTDYNIEFVEPLEGKALEYEQQSVNYKLTTF</sequence>
<dbReference type="EC" id="2.7.7.6" evidence="5"/>
<evidence type="ECO:0000256" key="3">
    <source>
        <dbReference type="ARBA" id="ARBA00022695"/>
    </source>
</evidence>
<dbReference type="GO" id="GO:0000428">
    <property type="term" value="C:DNA-directed RNA polymerase complex"/>
    <property type="evidence" value="ECO:0007669"/>
    <property type="project" value="UniProtKB-KW"/>
</dbReference>
<dbReference type="OrthoDB" id="2147503at2"/>
<comment type="caution">
    <text evidence="6">The sequence shown here is derived from an EMBL/GenBank/DDBJ whole genome shotgun (WGS) entry which is preliminary data.</text>
</comment>
<keyword evidence="4 5" id="KW-0804">Transcription</keyword>
<reference evidence="6 7" key="1">
    <citation type="journal article" date="2015" name="Genome Announc.">
        <title>Expanding the biotechnology potential of lactobacilli through comparative genomics of 213 strains and associated genera.</title>
        <authorList>
            <person name="Sun Z."/>
            <person name="Harris H.M."/>
            <person name="McCann A."/>
            <person name="Guo C."/>
            <person name="Argimon S."/>
            <person name="Zhang W."/>
            <person name="Yang X."/>
            <person name="Jeffery I.B."/>
            <person name="Cooney J.C."/>
            <person name="Kagawa T.F."/>
            <person name="Liu W."/>
            <person name="Song Y."/>
            <person name="Salvetti E."/>
            <person name="Wrobel A."/>
            <person name="Rasinkangas P."/>
            <person name="Parkhill J."/>
            <person name="Rea M.C."/>
            <person name="O'Sullivan O."/>
            <person name="Ritari J."/>
            <person name="Douillard F.P."/>
            <person name="Paul Ross R."/>
            <person name="Yang R."/>
            <person name="Briner A.E."/>
            <person name="Felis G.E."/>
            <person name="de Vos W.M."/>
            <person name="Barrangou R."/>
            <person name="Klaenhammer T.R."/>
            <person name="Caufield P.W."/>
            <person name="Cui Y."/>
            <person name="Zhang H."/>
            <person name="O'Toole P.W."/>
        </authorList>
    </citation>
    <scope>NUCLEOTIDE SEQUENCE [LARGE SCALE GENOMIC DNA]</scope>
    <source>
        <strain evidence="6 7">DSM 17757</strain>
    </source>
</reference>
<evidence type="ECO:0000256" key="5">
    <source>
        <dbReference type="HAMAP-Rule" id="MF_01553"/>
    </source>
</evidence>
<name>A0A0R2ITL4_9LACO</name>
<dbReference type="STRING" id="319652.IV80_GL000357"/>
<keyword evidence="3 5" id="KW-0548">Nucleotidyltransferase</keyword>
<organism evidence="6 7">
    <name type="scientific">Pediococcus cellicola</name>
    <dbReference type="NCBI Taxonomy" id="319652"/>
    <lineage>
        <taxon>Bacteria</taxon>
        <taxon>Bacillati</taxon>
        <taxon>Bacillota</taxon>
        <taxon>Bacilli</taxon>
        <taxon>Lactobacillales</taxon>
        <taxon>Lactobacillaceae</taxon>
        <taxon>Pediococcus</taxon>
    </lineage>
</organism>
<evidence type="ECO:0000256" key="4">
    <source>
        <dbReference type="ARBA" id="ARBA00023163"/>
    </source>
</evidence>
<dbReference type="GO" id="GO:0003677">
    <property type="term" value="F:DNA binding"/>
    <property type="evidence" value="ECO:0007669"/>
    <property type="project" value="UniProtKB-UniRule"/>
</dbReference>
<keyword evidence="1 5" id="KW-0240">DNA-directed RNA polymerase</keyword>
<comment type="subunit">
    <text evidence="5">RNAP is composed of a core of 2 alpha, a beta and a beta' subunit. The core is associated with a delta subunit, and at least one of epsilon or omega. When a sigma factor is associated with the core the holoenzyme is formed, which can initiate transcription.</text>
</comment>
<protein>
    <recommendedName>
        <fullName evidence="5">DNA-directed RNA polymerase subunit epsilon</fullName>
        <shortName evidence="5">RNAP epsilon subunit</shortName>
        <ecNumber evidence="5">2.7.7.6</ecNumber>
    </recommendedName>
    <alternativeName>
        <fullName evidence="5">RNA polymerase epsilon subunit</fullName>
    </alternativeName>
    <alternativeName>
        <fullName evidence="5">Transcriptase subunit epsilon</fullName>
    </alternativeName>
</protein>
<dbReference type="RefSeq" id="WP_057752167.1">
    <property type="nucleotide sequence ID" value="NZ_BJVH01000010.1"/>
</dbReference>
<comment type="similarity">
    <text evidence="5">Belongs to the RNA polymerase subunit epsilon family.</text>
</comment>
<evidence type="ECO:0000256" key="1">
    <source>
        <dbReference type="ARBA" id="ARBA00022478"/>
    </source>
</evidence>
<dbReference type="PATRIC" id="fig|319652.3.peg.361"/>
<dbReference type="GO" id="GO:0003899">
    <property type="term" value="F:DNA-directed RNA polymerase activity"/>
    <property type="evidence" value="ECO:0007669"/>
    <property type="project" value="UniProtKB-UniRule"/>
</dbReference>
<dbReference type="AlphaFoldDB" id="A0A0R2ITL4"/>
<comment type="catalytic activity">
    <reaction evidence="5">
        <text>RNA(n) + a ribonucleoside 5'-triphosphate = RNA(n+1) + diphosphate</text>
        <dbReference type="Rhea" id="RHEA:21248"/>
        <dbReference type="Rhea" id="RHEA-COMP:14527"/>
        <dbReference type="Rhea" id="RHEA-COMP:17342"/>
        <dbReference type="ChEBI" id="CHEBI:33019"/>
        <dbReference type="ChEBI" id="CHEBI:61557"/>
        <dbReference type="ChEBI" id="CHEBI:140395"/>
        <dbReference type="EC" id="2.7.7.6"/>
    </reaction>
</comment>
<evidence type="ECO:0000313" key="7">
    <source>
        <dbReference type="Proteomes" id="UP000051568"/>
    </source>
</evidence>
<dbReference type="GO" id="GO:0006351">
    <property type="term" value="P:DNA-templated transcription"/>
    <property type="evidence" value="ECO:0007669"/>
    <property type="project" value="UniProtKB-UniRule"/>
</dbReference>
<dbReference type="Pfam" id="PF07288">
    <property type="entry name" value="RpoY"/>
    <property type="match status" value="1"/>
</dbReference>
<dbReference type="InterPro" id="IPR009907">
    <property type="entry name" value="RpoY"/>
</dbReference>
<dbReference type="EMBL" id="JQBR01000010">
    <property type="protein sequence ID" value="KRN65303.1"/>
    <property type="molecule type" value="Genomic_DNA"/>
</dbReference>
<dbReference type="Proteomes" id="UP000051568">
    <property type="component" value="Unassembled WGS sequence"/>
</dbReference>
<accession>A0A0R2ITL4</accession>
<dbReference type="NCBIfam" id="NF010188">
    <property type="entry name" value="PRK13667.1"/>
    <property type="match status" value="1"/>
</dbReference>
<proteinExistence type="inferred from homology"/>